<dbReference type="RefSeq" id="WP_191250522.1">
    <property type="nucleotide sequence ID" value="NZ_BNCI01000001.1"/>
</dbReference>
<keyword evidence="2" id="KW-1185">Reference proteome</keyword>
<organism evidence="1 2">
    <name type="scientific">Kordiimonas sediminis</name>
    <dbReference type="NCBI Taxonomy" id="1735581"/>
    <lineage>
        <taxon>Bacteria</taxon>
        <taxon>Pseudomonadati</taxon>
        <taxon>Pseudomonadota</taxon>
        <taxon>Alphaproteobacteria</taxon>
        <taxon>Kordiimonadales</taxon>
        <taxon>Kordiimonadaceae</taxon>
        <taxon>Kordiimonas</taxon>
    </lineage>
</organism>
<protein>
    <submittedName>
        <fullName evidence="1">Uncharacterized protein</fullName>
    </submittedName>
</protein>
<dbReference type="EMBL" id="BNCI01000001">
    <property type="protein sequence ID" value="GHF17899.1"/>
    <property type="molecule type" value="Genomic_DNA"/>
</dbReference>
<evidence type="ECO:0000313" key="2">
    <source>
        <dbReference type="Proteomes" id="UP000630923"/>
    </source>
</evidence>
<reference evidence="1" key="2">
    <citation type="submission" date="2020-09" db="EMBL/GenBank/DDBJ databases">
        <authorList>
            <person name="Sun Q."/>
            <person name="Kim S."/>
        </authorList>
    </citation>
    <scope>NUCLEOTIDE SEQUENCE</scope>
    <source>
        <strain evidence="1">KCTC 42590</strain>
    </source>
</reference>
<evidence type="ECO:0000313" key="1">
    <source>
        <dbReference type="EMBL" id="GHF17899.1"/>
    </source>
</evidence>
<dbReference type="Proteomes" id="UP000630923">
    <property type="component" value="Unassembled WGS sequence"/>
</dbReference>
<proteinExistence type="predicted"/>
<reference evidence="1" key="1">
    <citation type="journal article" date="2014" name="Int. J. Syst. Evol. Microbiol.">
        <title>Complete genome sequence of Corynebacterium casei LMG S-19264T (=DSM 44701T), isolated from a smear-ripened cheese.</title>
        <authorList>
            <consortium name="US DOE Joint Genome Institute (JGI-PGF)"/>
            <person name="Walter F."/>
            <person name="Albersmeier A."/>
            <person name="Kalinowski J."/>
            <person name="Ruckert C."/>
        </authorList>
    </citation>
    <scope>NUCLEOTIDE SEQUENCE</scope>
    <source>
        <strain evidence="1">KCTC 42590</strain>
    </source>
</reference>
<name>A0A919E652_9PROT</name>
<comment type="caution">
    <text evidence="1">The sequence shown here is derived from an EMBL/GenBank/DDBJ whole genome shotgun (WGS) entry which is preliminary data.</text>
</comment>
<dbReference type="AlphaFoldDB" id="A0A919E652"/>
<gene>
    <name evidence="1" type="ORF">GCM10017044_10470</name>
</gene>
<sequence>MNLDLQNSEWVAEWTTFTDTIHTAFRAKAVMLETDHRRYAKIRHLLELVDGLMGELSQELHGDEMHRILDNTERANESRFSIVITGAEMAYVNEQYQIDHLRSVEDTDEAMEATQTVKDSIEKFFRFIPKHKEILHGLNELLSLGRAI</sequence>
<accession>A0A919E652</accession>